<proteinExistence type="predicted"/>
<dbReference type="Proteomes" id="UP000015104">
    <property type="component" value="Unassembled WGS sequence"/>
</dbReference>
<reference evidence="2" key="1">
    <citation type="submission" date="2011-08" db="EMBL/GenBank/DDBJ databases">
        <authorList>
            <person name="Rombauts S."/>
        </authorList>
    </citation>
    <scope>NUCLEOTIDE SEQUENCE</scope>
    <source>
        <strain evidence="2">London</strain>
    </source>
</reference>
<dbReference type="EnsemblMetazoa" id="tetur16g02000.1">
    <property type="protein sequence ID" value="tetur16g02000.1"/>
    <property type="gene ID" value="tetur16g02000"/>
</dbReference>
<protein>
    <submittedName>
        <fullName evidence="1">Uncharacterized protein</fullName>
    </submittedName>
</protein>
<name>T1KNS2_TETUR</name>
<dbReference type="AlphaFoldDB" id="T1KNS2"/>
<gene>
    <name evidence="1" type="primary">107365781</name>
</gene>
<organism evidence="1 2">
    <name type="scientific">Tetranychus urticae</name>
    <name type="common">Two-spotted spider mite</name>
    <dbReference type="NCBI Taxonomy" id="32264"/>
    <lineage>
        <taxon>Eukaryota</taxon>
        <taxon>Metazoa</taxon>
        <taxon>Ecdysozoa</taxon>
        <taxon>Arthropoda</taxon>
        <taxon>Chelicerata</taxon>
        <taxon>Arachnida</taxon>
        <taxon>Acari</taxon>
        <taxon>Acariformes</taxon>
        <taxon>Trombidiformes</taxon>
        <taxon>Prostigmata</taxon>
        <taxon>Eleutherengona</taxon>
        <taxon>Raphignathae</taxon>
        <taxon>Tetranychoidea</taxon>
        <taxon>Tetranychidae</taxon>
        <taxon>Tetranychus</taxon>
    </lineage>
</organism>
<reference evidence="1" key="2">
    <citation type="submission" date="2015-06" db="UniProtKB">
        <authorList>
            <consortium name="EnsemblMetazoa"/>
        </authorList>
    </citation>
    <scope>IDENTIFICATION</scope>
</reference>
<evidence type="ECO:0000313" key="2">
    <source>
        <dbReference type="Proteomes" id="UP000015104"/>
    </source>
</evidence>
<dbReference type="KEGG" id="tut:107365781"/>
<dbReference type="HOGENOM" id="CLU_071407_2_0_1"/>
<keyword evidence="2" id="KW-1185">Reference proteome</keyword>
<evidence type="ECO:0000313" key="1">
    <source>
        <dbReference type="EnsemblMetazoa" id="tetur16g02000.1"/>
    </source>
</evidence>
<accession>T1KNS2</accession>
<dbReference type="EMBL" id="CAEY01000277">
    <property type="status" value="NOT_ANNOTATED_CDS"/>
    <property type="molecule type" value="Genomic_DNA"/>
</dbReference>
<sequence>MSGNNDYPSKVTIKMRPSDEDYQDITIDWSDESCEHKQQLFFRKIASFIGLPAKYLSSIYINHTTTLIPLYNTESNFQYDPPRVNDTFWRSLNDGDCFLLRSWLRLIDHECLFDLHIDIFSAQREDIHPTQCTLLYCQTINSRSYLNKRKEIILNSAIFPQIRAGFPEQRLGLPDEDLWKKTLVNFNIRQYFNPACCRVLFGGVNDRHEREYLPHRG</sequence>